<dbReference type="GO" id="GO:0005912">
    <property type="term" value="C:adherens junction"/>
    <property type="evidence" value="ECO:0007669"/>
    <property type="project" value="TreeGrafter"/>
</dbReference>
<dbReference type="InterPro" id="IPR031847">
    <property type="entry name" value="PDLI1-4/Zasp-like_mid"/>
</dbReference>
<dbReference type="GO" id="GO:0051371">
    <property type="term" value="F:muscle alpha-actinin binding"/>
    <property type="evidence" value="ECO:0007669"/>
    <property type="project" value="TreeGrafter"/>
</dbReference>
<dbReference type="GO" id="GO:0030036">
    <property type="term" value="P:actin cytoskeleton organization"/>
    <property type="evidence" value="ECO:0007669"/>
    <property type="project" value="TreeGrafter"/>
</dbReference>
<keyword evidence="3" id="KW-0440">LIM domain</keyword>
<accession>A0A9Q1BCB2</accession>
<dbReference type="SMART" id="SM00228">
    <property type="entry name" value="PDZ"/>
    <property type="match status" value="1"/>
</dbReference>
<reference evidence="6" key="1">
    <citation type="submission" date="2021-10" db="EMBL/GenBank/DDBJ databases">
        <title>Tropical sea cucumber genome reveals ecological adaptation and Cuvierian tubules defense mechanism.</title>
        <authorList>
            <person name="Chen T."/>
        </authorList>
    </citation>
    <scope>NUCLEOTIDE SEQUENCE</scope>
    <source>
        <strain evidence="6">Nanhai2018</strain>
        <tissue evidence="6">Muscle</tissue>
    </source>
</reference>
<keyword evidence="3" id="KW-0862">Zinc</keyword>
<dbReference type="InterPro" id="IPR050604">
    <property type="entry name" value="PDZ-LIM_domain"/>
</dbReference>
<comment type="subcellular location">
    <subcellularLocation>
        <location evidence="1">Cytoplasm</location>
    </subcellularLocation>
</comment>
<dbReference type="OrthoDB" id="1293114at2759"/>
<evidence type="ECO:0000259" key="5">
    <source>
        <dbReference type="PROSITE" id="PS50106"/>
    </source>
</evidence>
<dbReference type="InterPro" id="IPR001478">
    <property type="entry name" value="PDZ"/>
</dbReference>
<dbReference type="Pfam" id="PF00595">
    <property type="entry name" value="PDZ"/>
    <property type="match status" value="1"/>
</dbReference>
<dbReference type="GO" id="GO:0031941">
    <property type="term" value="C:filamentous actin"/>
    <property type="evidence" value="ECO:0007669"/>
    <property type="project" value="TreeGrafter"/>
</dbReference>
<gene>
    <name evidence="6" type="ORF">HOLleu_37400</name>
</gene>
<organism evidence="6 7">
    <name type="scientific">Holothuria leucospilota</name>
    <name type="common">Black long sea cucumber</name>
    <name type="synonym">Mertensiothuria leucospilota</name>
    <dbReference type="NCBI Taxonomy" id="206669"/>
    <lineage>
        <taxon>Eukaryota</taxon>
        <taxon>Metazoa</taxon>
        <taxon>Echinodermata</taxon>
        <taxon>Eleutherozoa</taxon>
        <taxon>Echinozoa</taxon>
        <taxon>Holothuroidea</taxon>
        <taxon>Aspidochirotacea</taxon>
        <taxon>Aspidochirotida</taxon>
        <taxon>Holothuriidae</taxon>
        <taxon>Holothuria</taxon>
    </lineage>
</organism>
<dbReference type="GO" id="GO:0003779">
    <property type="term" value="F:actin binding"/>
    <property type="evidence" value="ECO:0007669"/>
    <property type="project" value="TreeGrafter"/>
</dbReference>
<dbReference type="GO" id="GO:0030018">
    <property type="term" value="C:Z disc"/>
    <property type="evidence" value="ECO:0007669"/>
    <property type="project" value="TreeGrafter"/>
</dbReference>
<comment type="caution">
    <text evidence="6">The sequence shown here is derived from an EMBL/GenBank/DDBJ whole genome shotgun (WGS) entry which is preliminary data.</text>
</comment>
<dbReference type="AlphaFoldDB" id="A0A9Q1BCB2"/>
<protein>
    <submittedName>
        <fullName evidence="6">PDZ and LIM domain protein 1</fullName>
    </submittedName>
</protein>
<dbReference type="GO" id="GO:0061061">
    <property type="term" value="P:muscle structure development"/>
    <property type="evidence" value="ECO:0007669"/>
    <property type="project" value="TreeGrafter"/>
</dbReference>
<dbReference type="Gene3D" id="2.30.42.10">
    <property type="match status" value="1"/>
</dbReference>
<keyword evidence="7" id="KW-1185">Reference proteome</keyword>
<dbReference type="PROSITE" id="PS50106">
    <property type="entry name" value="PDZ"/>
    <property type="match status" value="1"/>
</dbReference>
<feature type="domain" description="PDZ" evidence="5">
    <location>
        <begin position="48"/>
        <end position="112"/>
    </location>
</feature>
<dbReference type="PANTHER" id="PTHR24214:SF38">
    <property type="entry name" value="PDZ AND LIM DOMAIN PROTEIN ZASP-RELATED"/>
    <property type="match status" value="1"/>
</dbReference>
<dbReference type="PANTHER" id="PTHR24214">
    <property type="entry name" value="PDZ AND LIM DOMAIN PROTEIN ZASP"/>
    <property type="match status" value="1"/>
</dbReference>
<proteinExistence type="predicted"/>
<dbReference type="Pfam" id="PF15936">
    <property type="entry name" value="DUF4749"/>
    <property type="match status" value="1"/>
</dbReference>
<dbReference type="SUPFAM" id="SSF50156">
    <property type="entry name" value="PDZ domain-like"/>
    <property type="match status" value="1"/>
</dbReference>
<dbReference type="InterPro" id="IPR036034">
    <property type="entry name" value="PDZ_sf"/>
</dbReference>
<evidence type="ECO:0000256" key="3">
    <source>
        <dbReference type="ARBA" id="ARBA00023038"/>
    </source>
</evidence>
<evidence type="ECO:0000256" key="4">
    <source>
        <dbReference type="SAM" id="MobiDB-lite"/>
    </source>
</evidence>
<sequence length="316" mass="34208">MICTARLIHSVMVGPTDRRAELANYTIDLIGLRVHNALSGLSEFCKSGLCLVSKPHSSTLNPLCAAFLESNITAGGKAQQANLREKDVILMINGQDIATCTHLDAQNKIKASFHDDLHLRTQRGDSRVWNPVTRDESGGYRVSLKANQPDQEFLHPGSKSNFAPKGYGSPQPAAPSSVPPPGGRGSAQVVHLQFNSPAGLYSEQNIAETFKGQTAGMIDNSVGNGDYQPQPYQPLRDTGYGPKPGEVSATMIETSDGEEIKYSGYINPGAQSRSFKMLQDMLDYEDNSKVSTETTSDEGGAEIFQAHHLDTNKVEL</sequence>
<feature type="region of interest" description="Disordered" evidence="4">
    <location>
        <begin position="147"/>
        <end position="187"/>
    </location>
</feature>
<evidence type="ECO:0000313" key="7">
    <source>
        <dbReference type="Proteomes" id="UP001152320"/>
    </source>
</evidence>
<dbReference type="InterPro" id="IPR006643">
    <property type="entry name" value="Zasp-like_motif"/>
</dbReference>
<dbReference type="GO" id="GO:0001725">
    <property type="term" value="C:stress fiber"/>
    <property type="evidence" value="ECO:0007669"/>
    <property type="project" value="TreeGrafter"/>
</dbReference>
<dbReference type="Proteomes" id="UP001152320">
    <property type="component" value="Chromosome 20"/>
</dbReference>
<evidence type="ECO:0000256" key="1">
    <source>
        <dbReference type="ARBA" id="ARBA00004496"/>
    </source>
</evidence>
<dbReference type="SMART" id="SM00735">
    <property type="entry name" value="ZM"/>
    <property type="match status" value="1"/>
</dbReference>
<keyword evidence="3" id="KW-0479">Metal-binding</keyword>
<evidence type="ECO:0000313" key="6">
    <source>
        <dbReference type="EMBL" id="KAJ8022491.1"/>
    </source>
</evidence>
<evidence type="ECO:0000256" key="2">
    <source>
        <dbReference type="ARBA" id="ARBA00022490"/>
    </source>
</evidence>
<keyword evidence="2" id="KW-0963">Cytoplasm</keyword>
<dbReference type="EMBL" id="JAIZAY010000020">
    <property type="protein sequence ID" value="KAJ8022491.1"/>
    <property type="molecule type" value="Genomic_DNA"/>
</dbReference>
<name>A0A9Q1BCB2_HOLLE</name>